<gene>
    <name evidence="1" type="ORF">Tci_931211</name>
</gene>
<comment type="caution">
    <text evidence="1">The sequence shown here is derived from an EMBL/GenBank/DDBJ whole genome shotgun (WGS) entry which is preliminary data.</text>
</comment>
<dbReference type="EMBL" id="BKCJ011862602">
    <property type="protein sequence ID" value="GFD59242.1"/>
    <property type="molecule type" value="Genomic_DNA"/>
</dbReference>
<proteinExistence type="predicted"/>
<evidence type="ECO:0000313" key="1">
    <source>
        <dbReference type="EMBL" id="GFD59242.1"/>
    </source>
</evidence>
<reference evidence="1" key="1">
    <citation type="journal article" date="2019" name="Sci. Rep.">
        <title>Draft genome of Tanacetum cinerariifolium, the natural source of mosquito coil.</title>
        <authorList>
            <person name="Yamashiro T."/>
            <person name="Shiraishi A."/>
            <person name="Satake H."/>
            <person name="Nakayama K."/>
        </authorList>
    </citation>
    <scope>NUCLEOTIDE SEQUENCE</scope>
</reference>
<feature type="non-terminal residue" evidence="1">
    <location>
        <position position="1"/>
    </location>
</feature>
<dbReference type="AlphaFoldDB" id="A0A699XGN5"/>
<protein>
    <submittedName>
        <fullName evidence="1">Retrovirus-related Pol polyprotein from transposon TNT 1-94</fullName>
    </submittedName>
</protein>
<name>A0A699XGN5_TANCI</name>
<sequence length="56" mass="6688">FKIKLRKAWVYFVTTDYQLADIFTKALPRERFEFLLSCLGMKSMTPETLKRLQKGE</sequence>
<accession>A0A699XGN5</accession>
<organism evidence="1">
    <name type="scientific">Tanacetum cinerariifolium</name>
    <name type="common">Dalmatian daisy</name>
    <name type="synonym">Chrysanthemum cinerariifolium</name>
    <dbReference type="NCBI Taxonomy" id="118510"/>
    <lineage>
        <taxon>Eukaryota</taxon>
        <taxon>Viridiplantae</taxon>
        <taxon>Streptophyta</taxon>
        <taxon>Embryophyta</taxon>
        <taxon>Tracheophyta</taxon>
        <taxon>Spermatophyta</taxon>
        <taxon>Magnoliopsida</taxon>
        <taxon>eudicotyledons</taxon>
        <taxon>Gunneridae</taxon>
        <taxon>Pentapetalae</taxon>
        <taxon>asterids</taxon>
        <taxon>campanulids</taxon>
        <taxon>Asterales</taxon>
        <taxon>Asteraceae</taxon>
        <taxon>Asteroideae</taxon>
        <taxon>Anthemideae</taxon>
        <taxon>Anthemidinae</taxon>
        <taxon>Tanacetum</taxon>
    </lineage>
</organism>